<dbReference type="PANTHER" id="PTHR15090">
    <property type="entry name" value="SEQUESTOSOME 1-RELATED"/>
    <property type="match status" value="1"/>
</dbReference>
<feature type="region of interest" description="Disordered" evidence="5">
    <location>
        <begin position="692"/>
        <end position="714"/>
    </location>
</feature>
<evidence type="ECO:0000256" key="5">
    <source>
        <dbReference type="SAM" id="MobiDB-lite"/>
    </source>
</evidence>
<dbReference type="GO" id="GO:0007032">
    <property type="term" value="P:endosome organization"/>
    <property type="evidence" value="ECO:0007669"/>
    <property type="project" value="TreeGrafter"/>
</dbReference>
<dbReference type="PANTHER" id="PTHR15090:SF0">
    <property type="entry name" value="SEQUESTOSOME-1"/>
    <property type="match status" value="1"/>
</dbReference>
<dbReference type="GO" id="GO:0008270">
    <property type="term" value="F:zinc ion binding"/>
    <property type="evidence" value="ECO:0007669"/>
    <property type="project" value="UniProtKB-KW"/>
</dbReference>
<proteinExistence type="predicted"/>
<feature type="region of interest" description="Disordered" evidence="5">
    <location>
        <begin position="148"/>
        <end position="169"/>
    </location>
</feature>
<dbReference type="GeneID" id="30981244"/>
<dbReference type="GO" id="GO:0035973">
    <property type="term" value="P:aggrephagy"/>
    <property type="evidence" value="ECO:0007669"/>
    <property type="project" value="TreeGrafter"/>
</dbReference>
<gene>
    <name evidence="7" type="ORF">CANTADRAFT_244218</name>
</gene>
<dbReference type="SUPFAM" id="SSF57850">
    <property type="entry name" value="RING/U-box"/>
    <property type="match status" value="1"/>
</dbReference>
<sequence>MSSSQEEAVTLQVTLNKISHPSKPASNKSFKIKRTQFNQIDSKEALITFLSGTELALSSSNAPFLEFLRKSKRHKEYVPLETPSDFRTLARSLMVKSRVKLIINDRSPVIVNDYNDYKLIKESTIDFNALGDRLIEVAMEHFKDLFSQPPSSVGPEPSTPNPSVNEKKHGVGAAAADELVVHEGILCDGCNPIGIANVIPMKGVRYSCLVCPDFDLCQACENRLQSGEVFLETHSKSHAMAKITTPGQNVARGDTENRSDTQCKNSSDFEVVCDLPLENCSGKMKEMLQDVIIKGDTTTLFQNFEKYLKNSERYEELVSYASSVTGEEILGEDEEIKFAVLKSLIESKKSFDEKPELDDKSSQLKSSKHLGTVHIKPKKLSGANSRMISLMLVNNSNEVIQGGNFKFEFSNGDFSKIVVIKNASDIKPGQQRFYNLGALNDNSNEISGTNLKIFNSNLTLEGKFYSDRSSELLIYESDGSVTNEVNDQDSSVKSPGDSGLVTVTLVPKSSSMSQIIVHNKSDKEIDCSELKLEVVNYLDSVVSSVTIRKSHGIMPGKVGKFNVSLINTHMKYPFKLILRNGFIYGSCLLSLKKLTGEFDFSVTGLPNFDAGSETESCAEDFRETNDSENTSLSEYVNESPSISSFHSMVLPALPKELMVDSTSSVSEFVDAKSTESIETLQKDKEEEFDMISVEGDEESYSDYEILSPASTNNA</sequence>
<evidence type="ECO:0000313" key="7">
    <source>
        <dbReference type="EMBL" id="ODV79042.1"/>
    </source>
</evidence>
<evidence type="ECO:0000313" key="8">
    <source>
        <dbReference type="Proteomes" id="UP000094285"/>
    </source>
</evidence>
<feature type="domain" description="ZZ-type" evidence="6">
    <location>
        <begin position="182"/>
        <end position="248"/>
    </location>
</feature>
<dbReference type="InterPro" id="IPR043145">
    <property type="entry name" value="Znf_ZZ_sf"/>
</dbReference>
<keyword evidence="8" id="KW-1185">Reference proteome</keyword>
<evidence type="ECO:0000256" key="1">
    <source>
        <dbReference type="ARBA" id="ARBA00022723"/>
    </source>
</evidence>
<protein>
    <recommendedName>
        <fullName evidence="6">ZZ-type domain-containing protein</fullName>
    </recommendedName>
</protein>
<accession>A0A1E4SHY9</accession>
<dbReference type="GO" id="GO:0000423">
    <property type="term" value="P:mitophagy"/>
    <property type="evidence" value="ECO:0007669"/>
    <property type="project" value="TreeGrafter"/>
</dbReference>
<dbReference type="GO" id="GO:0005080">
    <property type="term" value="F:protein kinase C binding"/>
    <property type="evidence" value="ECO:0007669"/>
    <property type="project" value="TreeGrafter"/>
</dbReference>
<dbReference type="OrthoDB" id="661148at2759"/>
<organism evidence="7 8">
    <name type="scientific">Suhomyces tanzawaensis NRRL Y-17324</name>
    <dbReference type="NCBI Taxonomy" id="984487"/>
    <lineage>
        <taxon>Eukaryota</taxon>
        <taxon>Fungi</taxon>
        <taxon>Dikarya</taxon>
        <taxon>Ascomycota</taxon>
        <taxon>Saccharomycotina</taxon>
        <taxon>Pichiomycetes</taxon>
        <taxon>Debaryomycetaceae</taxon>
        <taxon>Suhomyces</taxon>
    </lineage>
</organism>
<dbReference type="RefSeq" id="XP_020064164.1">
    <property type="nucleotide sequence ID" value="XM_020207107.1"/>
</dbReference>
<dbReference type="EMBL" id="KV453912">
    <property type="protein sequence ID" value="ODV79042.1"/>
    <property type="molecule type" value="Genomic_DNA"/>
</dbReference>
<name>A0A1E4SHY9_9ASCO</name>
<evidence type="ECO:0000256" key="4">
    <source>
        <dbReference type="PROSITE-ProRule" id="PRU00228"/>
    </source>
</evidence>
<keyword evidence="2 4" id="KW-0863">Zinc-finger</keyword>
<dbReference type="Pfam" id="PF00569">
    <property type="entry name" value="ZZ"/>
    <property type="match status" value="1"/>
</dbReference>
<dbReference type="Gene3D" id="3.30.60.90">
    <property type="match status" value="1"/>
</dbReference>
<evidence type="ECO:0000256" key="3">
    <source>
        <dbReference type="ARBA" id="ARBA00022833"/>
    </source>
</evidence>
<dbReference type="GO" id="GO:0016235">
    <property type="term" value="C:aggresome"/>
    <property type="evidence" value="ECO:0007669"/>
    <property type="project" value="TreeGrafter"/>
</dbReference>
<dbReference type="PROSITE" id="PS50135">
    <property type="entry name" value="ZF_ZZ_2"/>
    <property type="match status" value="1"/>
</dbReference>
<dbReference type="InterPro" id="IPR052260">
    <property type="entry name" value="Autophagy_Rcpt_SigReg"/>
</dbReference>
<dbReference type="InterPro" id="IPR000433">
    <property type="entry name" value="Znf_ZZ"/>
</dbReference>
<dbReference type="SMART" id="SM00291">
    <property type="entry name" value="ZnF_ZZ"/>
    <property type="match status" value="1"/>
</dbReference>
<dbReference type="Proteomes" id="UP000094285">
    <property type="component" value="Unassembled WGS sequence"/>
</dbReference>
<evidence type="ECO:0000256" key="2">
    <source>
        <dbReference type="ARBA" id="ARBA00022771"/>
    </source>
</evidence>
<feature type="compositionally biased region" description="Acidic residues" evidence="5">
    <location>
        <begin position="692"/>
        <end position="701"/>
    </location>
</feature>
<dbReference type="AlphaFoldDB" id="A0A1E4SHY9"/>
<evidence type="ECO:0000259" key="6">
    <source>
        <dbReference type="PROSITE" id="PS50135"/>
    </source>
</evidence>
<dbReference type="GO" id="GO:0044753">
    <property type="term" value="C:amphisome"/>
    <property type="evidence" value="ECO:0007669"/>
    <property type="project" value="TreeGrafter"/>
</dbReference>
<dbReference type="GO" id="GO:0070530">
    <property type="term" value="F:K63-linked polyubiquitin modification-dependent protein binding"/>
    <property type="evidence" value="ECO:0007669"/>
    <property type="project" value="TreeGrafter"/>
</dbReference>
<keyword evidence="3" id="KW-0862">Zinc</keyword>
<keyword evidence="1" id="KW-0479">Metal-binding</keyword>
<dbReference type="STRING" id="984487.A0A1E4SHY9"/>
<dbReference type="CDD" id="cd02340">
    <property type="entry name" value="ZZ_NBR1_like"/>
    <property type="match status" value="1"/>
</dbReference>
<reference evidence="8" key="1">
    <citation type="submission" date="2016-05" db="EMBL/GenBank/DDBJ databases">
        <title>Comparative genomics of biotechnologically important yeasts.</title>
        <authorList>
            <consortium name="DOE Joint Genome Institute"/>
            <person name="Riley R."/>
            <person name="Haridas S."/>
            <person name="Wolfe K.H."/>
            <person name="Lopes M.R."/>
            <person name="Hittinger C.T."/>
            <person name="Goker M."/>
            <person name="Salamov A."/>
            <person name="Wisecaver J."/>
            <person name="Long T.M."/>
            <person name="Aerts A.L."/>
            <person name="Barry K."/>
            <person name="Choi C."/>
            <person name="Clum A."/>
            <person name="Coughlan A.Y."/>
            <person name="Deshpande S."/>
            <person name="Douglass A.P."/>
            <person name="Hanson S.J."/>
            <person name="Klenk H.-P."/>
            <person name="Labutti K."/>
            <person name="Lapidus A."/>
            <person name="Lindquist E."/>
            <person name="Lipzen A."/>
            <person name="Meier-Kolthoff J.P."/>
            <person name="Ohm R.A."/>
            <person name="Otillar R.P."/>
            <person name="Pangilinan J."/>
            <person name="Peng Y."/>
            <person name="Rokas A."/>
            <person name="Rosa C.A."/>
            <person name="Scheuner C."/>
            <person name="Sibirny A.A."/>
            <person name="Slot J.C."/>
            <person name="Stielow J.B."/>
            <person name="Sun H."/>
            <person name="Kurtzman C.P."/>
            <person name="Blackwell M."/>
            <person name="Grigoriev I.V."/>
            <person name="Jeffries T.W."/>
        </authorList>
    </citation>
    <scope>NUCLEOTIDE SEQUENCE [LARGE SCALE GENOMIC DNA]</scope>
    <source>
        <strain evidence="8">NRRL Y-17324</strain>
    </source>
</reference>